<dbReference type="InterPro" id="IPR037455">
    <property type="entry name" value="LucA/IucC-like"/>
</dbReference>
<evidence type="ECO:0000259" key="4">
    <source>
        <dbReference type="Pfam" id="PF06276"/>
    </source>
</evidence>
<evidence type="ECO:0000259" key="3">
    <source>
        <dbReference type="Pfam" id="PF04183"/>
    </source>
</evidence>
<dbReference type="RefSeq" id="WP_344173688.1">
    <property type="nucleotide sequence ID" value="NZ_BAAARY010000017.1"/>
</dbReference>
<comment type="similarity">
    <text evidence="2">Belongs to the IucA/IucC family.</text>
</comment>
<dbReference type="PANTHER" id="PTHR34384">
    <property type="entry name" value="L-2,3-DIAMINOPROPANOATE--CITRATE LIGASE"/>
    <property type="match status" value="1"/>
</dbReference>
<feature type="domain" description="Aerobactin siderophore biosynthesis IucA/IucC N-terminal" evidence="3">
    <location>
        <begin position="215"/>
        <end position="343"/>
    </location>
</feature>
<organism evidence="5 6">
    <name type="scientific">Pilimelia columellifera subsp. columellifera</name>
    <dbReference type="NCBI Taxonomy" id="706583"/>
    <lineage>
        <taxon>Bacteria</taxon>
        <taxon>Bacillati</taxon>
        <taxon>Actinomycetota</taxon>
        <taxon>Actinomycetes</taxon>
        <taxon>Micromonosporales</taxon>
        <taxon>Micromonosporaceae</taxon>
        <taxon>Pilimelia</taxon>
    </lineage>
</organism>
<keyword evidence="6" id="KW-1185">Reference proteome</keyword>
<dbReference type="Proteomes" id="UP001499978">
    <property type="component" value="Unassembled WGS sequence"/>
</dbReference>
<evidence type="ECO:0000313" key="6">
    <source>
        <dbReference type="Proteomes" id="UP001499978"/>
    </source>
</evidence>
<comment type="pathway">
    <text evidence="1">Siderophore biosynthesis.</text>
</comment>
<name>A0ABP6AZF1_9ACTN</name>
<proteinExistence type="inferred from homology"/>
<reference evidence="6" key="1">
    <citation type="journal article" date="2019" name="Int. J. Syst. Evol. Microbiol.">
        <title>The Global Catalogue of Microorganisms (GCM) 10K type strain sequencing project: providing services to taxonomists for standard genome sequencing and annotation.</title>
        <authorList>
            <consortium name="The Broad Institute Genomics Platform"/>
            <consortium name="The Broad Institute Genome Sequencing Center for Infectious Disease"/>
            <person name="Wu L."/>
            <person name="Ma J."/>
        </authorList>
    </citation>
    <scope>NUCLEOTIDE SEQUENCE [LARGE SCALE GENOMIC DNA]</scope>
    <source>
        <strain evidence="6">JCM 3367</strain>
    </source>
</reference>
<dbReference type="Gene3D" id="1.10.510.40">
    <property type="match status" value="1"/>
</dbReference>
<dbReference type="InterPro" id="IPR022770">
    <property type="entry name" value="IucA/IucC-like_C"/>
</dbReference>
<evidence type="ECO:0000256" key="2">
    <source>
        <dbReference type="ARBA" id="ARBA00007832"/>
    </source>
</evidence>
<dbReference type="PANTHER" id="PTHR34384:SF5">
    <property type="entry name" value="L-2,3-DIAMINOPROPANOATE--CITRATE LIGASE"/>
    <property type="match status" value="1"/>
</dbReference>
<sequence>MSTVAGALARAESELAGAPAGLVERVRDQAPGAAAAVLARLWGAFARERLPLVASRGRAGGELVVRLSDGRTLRGPAAAAAPFAVAGQGLTVWLDGEVFADPAALLTEVCHGAGSVAAELAGSVANLALGRAGAAAAPTWAELAAMAPAEALVAAEQSVVDGHPLHPGCRFRGAMSAADVLAYGPEHRPMVALEVLEAPPGRWLSTGAGLPPRLLAHPWQVARVLDRYPGVRRVGRQVVGRPLMSLRTLSLGAGRGHVKTSVSAQMTSAVRIVSPAAVHNGPVVSALLARLAERTPGFAPMAESAAGAVLVDGAPCRELAMVLRDAPTLAPGEVAAPWAALTARRPAGAASLAGQLADVGYGGNVVALAADLATTMLRPVVALLHAGVALEAHGQNTLVVVRGGRPTRLLYRDTGGVRISARRLAAAGIAAPPLHGDLACEDPRELRTKVAAAVAVPLGEMVTVLAEHGQVAPERLWAAVSASARDAFGRVPGSRDRVLLDGPLPVKATTAMRLAEDPLADLWAWLPYGWDGTW</sequence>
<evidence type="ECO:0000256" key="1">
    <source>
        <dbReference type="ARBA" id="ARBA00004924"/>
    </source>
</evidence>
<comment type="caution">
    <text evidence="5">The sequence shown here is derived from an EMBL/GenBank/DDBJ whole genome shotgun (WGS) entry which is preliminary data.</text>
</comment>
<dbReference type="Pfam" id="PF04183">
    <property type="entry name" value="IucA_IucC"/>
    <property type="match status" value="2"/>
</dbReference>
<dbReference type="Pfam" id="PF06276">
    <property type="entry name" value="FhuF"/>
    <property type="match status" value="1"/>
</dbReference>
<dbReference type="InterPro" id="IPR007310">
    <property type="entry name" value="Aerobactin_biosyn_IucA/IucC_N"/>
</dbReference>
<feature type="domain" description="Aerobactin siderophore biosynthesis IucA/IucC-like C-terminal" evidence="4">
    <location>
        <begin position="372"/>
        <end position="516"/>
    </location>
</feature>
<protein>
    <submittedName>
        <fullName evidence="5">IucA/IucC family siderophore biosynthesis protein</fullName>
    </submittedName>
</protein>
<accession>A0ABP6AZF1</accession>
<gene>
    <name evidence="5" type="ORF">GCM10010201_30740</name>
</gene>
<evidence type="ECO:0000313" key="5">
    <source>
        <dbReference type="EMBL" id="GAA2529380.1"/>
    </source>
</evidence>
<feature type="domain" description="Aerobactin siderophore biosynthesis IucA/IucC N-terminal" evidence="3">
    <location>
        <begin position="152"/>
        <end position="200"/>
    </location>
</feature>
<dbReference type="EMBL" id="BAAARY010000017">
    <property type="protein sequence ID" value="GAA2529380.1"/>
    <property type="molecule type" value="Genomic_DNA"/>
</dbReference>